<dbReference type="GO" id="GO:0050380">
    <property type="term" value="F:undecaprenyl-diphosphatase activity"/>
    <property type="evidence" value="ECO:0007669"/>
    <property type="project" value="InterPro"/>
</dbReference>
<feature type="domain" description="Phosphatidic acid phosphatase type 2/haloperoxidase" evidence="2">
    <location>
        <begin position="55"/>
        <end position="164"/>
    </location>
</feature>
<proteinExistence type="predicted"/>
<reference evidence="3" key="1">
    <citation type="submission" date="2022-08" db="EMBL/GenBank/DDBJ databases">
        <title>Complete Genome Sequences of 2 Bosea sp. soil isolates.</title>
        <authorList>
            <person name="Alvarez Arevalo M."/>
            <person name="Sterndorff E.B."/>
            <person name="Faurdal D."/>
            <person name="Joergensen T.S."/>
            <person name="Weber T."/>
        </authorList>
    </citation>
    <scope>NUCLEOTIDE SEQUENCE</scope>
    <source>
        <strain evidence="3">NBC_00436</strain>
    </source>
</reference>
<dbReference type="GO" id="GO:0005886">
    <property type="term" value="C:plasma membrane"/>
    <property type="evidence" value="ECO:0007669"/>
    <property type="project" value="InterPro"/>
</dbReference>
<feature type="transmembrane region" description="Helical" evidence="1">
    <location>
        <begin position="55"/>
        <end position="78"/>
    </location>
</feature>
<keyword evidence="1" id="KW-0472">Membrane</keyword>
<gene>
    <name evidence="3" type="ORF">NWE54_17860</name>
</gene>
<sequence>MSTLDTDLFLALNAGANPNPYIALFAIAVTRFAILLVPCYIAVLWLQGSRRRRLLAFALVLALVIAIVLSFLTGLVIFRPRPFMVGLGNSLVEHRPSASFPSNHTLVFAVCATVLALVRQYGAAFLAAVIGLLVAWSRVYVGVHYPSDLLGGVILGIPAAMIALAVTARYGTAIVAAAESLQYRLTSSLPKLGRR</sequence>
<dbReference type="SUPFAM" id="SSF48317">
    <property type="entry name" value="Acid phosphatase/Vanadium-dependent haloperoxidase"/>
    <property type="match status" value="1"/>
</dbReference>
<protein>
    <submittedName>
        <fullName evidence="3">Undecaprenyl-diphosphatase</fullName>
    </submittedName>
</protein>
<name>A0A9E8CMZ7_9HYPH</name>
<dbReference type="Pfam" id="PF01569">
    <property type="entry name" value="PAP2"/>
    <property type="match status" value="1"/>
</dbReference>
<keyword evidence="1" id="KW-0812">Transmembrane</keyword>
<keyword evidence="1" id="KW-1133">Transmembrane helix</keyword>
<dbReference type="CDD" id="cd03385">
    <property type="entry name" value="PAP2_BcrC_like"/>
    <property type="match status" value="1"/>
</dbReference>
<evidence type="ECO:0000259" key="2">
    <source>
        <dbReference type="SMART" id="SM00014"/>
    </source>
</evidence>
<organism evidence="3">
    <name type="scientific">Bosea sp. NBC_00436</name>
    <dbReference type="NCBI Taxonomy" id="2969620"/>
    <lineage>
        <taxon>Bacteria</taxon>
        <taxon>Pseudomonadati</taxon>
        <taxon>Pseudomonadota</taxon>
        <taxon>Alphaproteobacteria</taxon>
        <taxon>Hyphomicrobiales</taxon>
        <taxon>Boseaceae</taxon>
        <taxon>Bosea</taxon>
    </lineage>
</organism>
<dbReference type="SMART" id="SM00014">
    <property type="entry name" value="acidPPc"/>
    <property type="match status" value="1"/>
</dbReference>
<dbReference type="AlphaFoldDB" id="A0A9E8CMZ7"/>
<feature type="transmembrane region" description="Helical" evidence="1">
    <location>
        <begin position="20"/>
        <end position="43"/>
    </location>
</feature>
<dbReference type="EMBL" id="CP102774">
    <property type="protein sequence ID" value="UZF85679.1"/>
    <property type="molecule type" value="Genomic_DNA"/>
</dbReference>
<dbReference type="PANTHER" id="PTHR14969">
    <property type="entry name" value="SPHINGOSINE-1-PHOSPHATE PHOSPHOHYDROLASE"/>
    <property type="match status" value="1"/>
</dbReference>
<dbReference type="Gene3D" id="1.20.144.10">
    <property type="entry name" value="Phosphatidic acid phosphatase type 2/haloperoxidase"/>
    <property type="match status" value="1"/>
</dbReference>
<feature type="transmembrane region" description="Helical" evidence="1">
    <location>
        <begin position="149"/>
        <end position="168"/>
    </location>
</feature>
<dbReference type="InterPro" id="IPR033879">
    <property type="entry name" value="UPP_Pase"/>
</dbReference>
<feature type="transmembrane region" description="Helical" evidence="1">
    <location>
        <begin position="125"/>
        <end position="143"/>
    </location>
</feature>
<dbReference type="InterPro" id="IPR036938">
    <property type="entry name" value="PAP2/HPO_sf"/>
</dbReference>
<dbReference type="InterPro" id="IPR000326">
    <property type="entry name" value="PAP2/HPO"/>
</dbReference>
<evidence type="ECO:0000313" key="3">
    <source>
        <dbReference type="EMBL" id="UZF85679.1"/>
    </source>
</evidence>
<dbReference type="PANTHER" id="PTHR14969:SF13">
    <property type="entry name" value="AT30094P"/>
    <property type="match status" value="1"/>
</dbReference>
<evidence type="ECO:0000256" key="1">
    <source>
        <dbReference type="SAM" id="Phobius"/>
    </source>
</evidence>
<accession>A0A9E8CMZ7</accession>